<dbReference type="AlphaFoldDB" id="A0A1I5NA71"/>
<dbReference type="RefSeq" id="WP_089830886.1">
    <property type="nucleotide sequence ID" value="NZ_BJWI01000006.1"/>
</dbReference>
<evidence type="ECO:0008006" key="6">
    <source>
        <dbReference type="Google" id="ProtNLM"/>
    </source>
</evidence>
<evidence type="ECO:0000313" key="2">
    <source>
        <dbReference type="EMBL" id="GEM01166.1"/>
    </source>
</evidence>
<dbReference type="Proteomes" id="UP000321547">
    <property type="component" value="Unassembled WGS sequence"/>
</dbReference>
<protein>
    <recommendedName>
        <fullName evidence="6">Permease</fullName>
    </recommendedName>
</protein>
<evidence type="ECO:0000313" key="3">
    <source>
        <dbReference type="EMBL" id="SFP18590.1"/>
    </source>
</evidence>
<sequence>MSQSIFLYGLIAILTGLSWFKDRQKTKKALMKAKNILVKLAPELLAILLFVGLSLSILTPETISSLIGERSGVIGVFIASFIGTFAMLPSFVVFPLADTLVSNGAGLVQVSAFIATLVSVGFASLPMERRIFGKEFTYMRNLSAMLMAFIFSFIIWVVLPWL</sequence>
<feature type="transmembrane region" description="Helical" evidence="1">
    <location>
        <begin position="106"/>
        <end position="126"/>
    </location>
</feature>
<keyword evidence="1" id="KW-0812">Transmembrane</keyword>
<name>A0A1I5NA71_9BACI</name>
<dbReference type="STRING" id="306540.SAMN05421839_10853"/>
<proteinExistence type="predicted"/>
<dbReference type="Proteomes" id="UP000242243">
    <property type="component" value="Unassembled WGS sequence"/>
</dbReference>
<dbReference type="OrthoDB" id="5465282at2"/>
<evidence type="ECO:0000256" key="1">
    <source>
        <dbReference type="SAM" id="Phobius"/>
    </source>
</evidence>
<reference evidence="3 4" key="1">
    <citation type="submission" date="2016-10" db="EMBL/GenBank/DDBJ databases">
        <authorList>
            <person name="de Groot N.N."/>
        </authorList>
    </citation>
    <scope>NUCLEOTIDE SEQUENCE [LARGE SCALE GENOMIC DNA]</scope>
    <source>
        <strain evidence="3 4">DSM 17073</strain>
    </source>
</reference>
<dbReference type="EMBL" id="FOXC01000008">
    <property type="protein sequence ID" value="SFP18590.1"/>
    <property type="molecule type" value="Genomic_DNA"/>
</dbReference>
<organism evidence="3 4">
    <name type="scientific">Halolactibacillus halophilus</name>
    <dbReference type="NCBI Taxonomy" id="306540"/>
    <lineage>
        <taxon>Bacteria</taxon>
        <taxon>Bacillati</taxon>
        <taxon>Bacillota</taxon>
        <taxon>Bacilli</taxon>
        <taxon>Bacillales</taxon>
        <taxon>Bacillaceae</taxon>
        <taxon>Halolactibacillus</taxon>
    </lineage>
</organism>
<feature type="transmembrane region" description="Helical" evidence="1">
    <location>
        <begin position="138"/>
        <end position="159"/>
    </location>
</feature>
<dbReference type="EMBL" id="BJWI01000006">
    <property type="protein sequence ID" value="GEM01166.1"/>
    <property type="molecule type" value="Genomic_DNA"/>
</dbReference>
<accession>A0A1I5NA71</accession>
<reference evidence="2 5" key="2">
    <citation type="submission" date="2019-07" db="EMBL/GenBank/DDBJ databases">
        <title>Whole genome shotgun sequence of Halolactibacillus halophilus NBRC 100868.</title>
        <authorList>
            <person name="Hosoyama A."/>
            <person name="Uohara A."/>
            <person name="Ohji S."/>
            <person name="Ichikawa N."/>
        </authorList>
    </citation>
    <scope>NUCLEOTIDE SEQUENCE [LARGE SCALE GENOMIC DNA]</scope>
    <source>
        <strain evidence="2 5">NBRC 100868</strain>
    </source>
</reference>
<keyword evidence="1" id="KW-1133">Transmembrane helix</keyword>
<evidence type="ECO:0000313" key="4">
    <source>
        <dbReference type="Proteomes" id="UP000242243"/>
    </source>
</evidence>
<evidence type="ECO:0000313" key="5">
    <source>
        <dbReference type="Proteomes" id="UP000321547"/>
    </source>
</evidence>
<feature type="transmembrane region" description="Helical" evidence="1">
    <location>
        <begin position="36"/>
        <end position="59"/>
    </location>
</feature>
<keyword evidence="1" id="KW-0472">Membrane</keyword>
<keyword evidence="5" id="KW-1185">Reference proteome</keyword>
<feature type="transmembrane region" description="Helical" evidence="1">
    <location>
        <begin position="71"/>
        <end position="94"/>
    </location>
</feature>
<gene>
    <name evidence="2" type="ORF">HHA03_06980</name>
    <name evidence="3" type="ORF">SAMN05421839_10853</name>
</gene>